<evidence type="ECO:0000256" key="5">
    <source>
        <dbReference type="ARBA" id="ARBA00023242"/>
    </source>
</evidence>
<feature type="region of interest" description="Disordered" evidence="7">
    <location>
        <begin position="125"/>
        <end position="148"/>
    </location>
</feature>
<feature type="compositionally biased region" description="Basic and acidic residues" evidence="7">
    <location>
        <begin position="482"/>
        <end position="491"/>
    </location>
</feature>
<dbReference type="GO" id="GO:0030692">
    <property type="term" value="C:Noc4p-Nop14p complex"/>
    <property type="evidence" value="ECO:0007669"/>
    <property type="project" value="TreeGrafter"/>
</dbReference>
<dbReference type="Proteomes" id="UP001417504">
    <property type="component" value="Unassembled WGS sequence"/>
</dbReference>
<keyword evidence="3" id="KW-0690">Ribosome biogenesis</keyword>
<dbReference type="AlphaFoldDB" id="A0AAP0JD97"/>
<reference evidence="8 9" key="1">
    <citation type="submission" date="2024-01" db="EMBL/GenBank/DDBJ databases">
        <title>Genome assemblies of Stephania.</title>
        <authorList>
            <person name="Yang L."/>
        </authorList>
    </citation>
    <scope>NUCLEOTIDE SEQUENCE [LARGE SCALE GENOMIC DNA]</scope>
    <source>
        <strain evidence="8">QJT</strain>
        <tissue evidence="8">Leaf</tissue>
    </source>
</reference>
<evidence type="ECO:0008006" key="10">
    <source>
        <dbReference type="Google" id="ProtNLM"/>
    </source>
</evidence>
<comment type="similarity">
    <text evidence="2">Belongs to the NOP14 family.</text>
</comment>
<comment type="function">
    <text evidence="6">Involved in nucleolar processing of pre-18S ribosomal RNA. Has a role in the nuclear export of 40S pre-ribosomal subunit to the cytoplasm.</text>
</comment>
<feature type="region of interest" description="Disordered" evidence="7">
    <location>
        <begin position="262"/>
        <end position="294"/>
    </location>
</feature>
<dbReference type="EMBL" id="JBBNAE010000004">
    <property type="protein sequence ID" value="KAK9130966.1"/>
    <property type="molecule type" value="Genomic_DNA"/>
</dbReference>
<feature type="region of interest" description="Disordered" evidence="7">
    <location>
        <begin position="306"/>
        <end position="498"/>
    </location>
</feature>
<feature type="compositionally biased region" description="Low complexity" evidence="7">
    <location>
        <begin position="358"/>
        <end position="379"/>
    </location>
</feature>
<feature type="region of interest" description="Disordered" evidence="7">
    <location>
        <begin position="1"/>
        <end position="45"/>
    </location>
</feature>
<evidence type="ECO:0000256" key="4">
    <source>
        <dbReference type="ARBA" id="ARBA00022552"/>
    </source>
</evidence>
<dbReference type="PANTHER" id="PTHR23183">
    <property type="entry name" value="NOP14"/>
    <property type="match status" value="1"/>
</dbReference>
<dbReference type="PANTHER" id="PTHR23183:SF0">
    <property type="entry name" value="NUCLEOLAR PROTEIN 14"/>
    <property type="match status" value="1"/>
</dbReference>
<evidence type="ECO:0000256" key="1">
    <source>
        <dbReference type="ARBA" id="ARBA00004604"/>
    </source>
</evidence>
<keyword evidence="4" id="KW-0698">rRNA processing</keyword>
<dbReference type="GO" id="GO:0030490">
    <property type="term" value="P:maturation of SSU-rRNA"/>
    <property type="evidence" value="ECO:0007669"/>
    <property type="project" value="TreeGrafter"/>
</dbReference>
<feature type="compositionally biased region" description="Low complexity" evidence="7">
    <location>
        <begin position="399"/>
        <end position="417"/>
    </location>
</feature>
<proteinExistence type="inferred from homology"/>
<evidence type="ECO:0000313" key="8">
    <source>
        <dbReference type="EMBL" id="KAK9130966.1"/>
    </source>
</evidence>
<dbReference type="GO" id="GO:0032040">
    <property type="term" value="C:small-subunit processome"/>
    <property type="evidence" value="ECO:0007669"/>
    <property type="project" value="InterPro"/>
</dbReference>
<evidence type="ECO:0000256" key="3">
    <source>
        <dbReference type="ARBA" id="ARBA00022517"/>
    </source>
</evidence>
<evidence type="ECO:0000256" key="6">
    <source>
        <dbReference type="ARBA" id="ARBA00024695"/>
    </source>
</evidence>
<evidence type="ECO:0000313" key="9">
    <source>
        <dbReference type="Proteomes" id="UP001417504"/>
    </source>
</evidence>
<comment type="subcellular location">
    <subcellularLocation>
        <location evidence="1">Nucleus</location>
        <location evidence="1">Nucleolus</location>
    </subcellularLocation>
</comment>
<feature type="compositionally biased region" description="Basic and acidic residues" evidence="7">
    <location>
        <begin position="380"/>
        <end position="398"/>
    </location>
</feature>
<protein>
    <recommendedName>
        <fullName evidence="10">Nucleolar protein 14</fullName>
    </recommendedName>
</protein>
<feature type="compositionally biased region" description="Basic residues" evidence="7">
    <location>
        <begin position="14"/>
        <end position="26"/>
    </location>
</feature>
<sequence length="946" mass="108314">MAKSSSNNSDGEKKNKKKKSSMKKRLSAPNAVAMKAKAKSSEENPFENIWSRRKFDILGKKRKGEERSVGLARSRAIEKRKTTLLKEYKKSGKSSLFVDKRIGEQDDALGEFDKAILRFQRERQMRSKKNKYHLSDEEDDDTALGSLTARDDFEDDLLLDDEVDGNEMEKKPSILKHVAAHNSQNHMEAASIESEENKQKSKKEIMAEIIFKSKQAKAEKAKGKEEDERLLEQLDKDFSSLVQSQALSSLTQRSKMAALKSLLDKGNTNEMRKVDDKPMTSINKEYSNRDQPDAYDKLVKEMALDMRACPSDRTKTPEELAQEERERLEHLEEERQKRMAAPDYSSGEDGIDHIDNNSTSITKSRSSSGDDLGDSFSFDEGSKNKKGWVDEILERDATSSENENDSSSIEGSQSYESDTNQESEDDGSPPNAMSLRDWEQSDDENFSTDMEEEDKEVEEVEGMDKRSIQKKEDYIAPKSKAKKEDRSTSEKRKARGEQAMGHLDTLPFVLEAPSNLAELCALLDNRSDVEVVEGISRIRACNAIRLASENRKKMQVFYGVLLQYFAVVANRKPSNFRLLNSLVKPLMEMSIDTPYFAAICARQRLIHIRTQFCEDIKNQERNCWPSLKTLLLLRLWSIIFPCSDFRHVVMTPAILLMCEYLMRCPIKSNRDIAIGSFLCSMVLSISRESKKFCPEAIAFLQTLLLSASGQGPSLFRYSQSCYLSELKLLKPWLWVGAPVSEVQALDFLFLMDLPEDSPFFYSDVFRVGMLVSVIESLRGFVKIHEEHNSFAEIFGPISAVLHEVVKQENMPDALRSNMKDVAQLITVKADEICMLRQPLQMRKLKPVPIKLLNPKFEEDFVKGRDYDPDRERAERKKLKKLLKSEAKGAARELRKDNYFLLEAKEKERNKLEIEKAERYNRAKAFLQEQGHAYRSGQLGKGRKRRR</sequence>
<gene>
    <name evidence="8" type="ORF">Sjap_011453</name>
</gene>
<feature type="compositionally biased region" description="Basic and acidic residues" evidence="7">
    <location>
        <begin position="462"/>
        <end position="475"/>
    </location>
</feature>
<accession>A0AAP0JD97</accession>
<keyword evidence="5" id="KW-0539">Nucleus</keyword>
<feature type="region of interest" description="Disordered" evidence="7">
    <location>
        <begin position="926"/>
        <end position="946"/>
    </location>
</feature>
<name>A0AAP0JD97_9MAGN</name>
<feature type="compositionally biased region" description="Basic and acidic residues" evidence="7">
    <location>
        <begin position="306"/>
        <end position="337"/>
    </location>
</feature>
<feature type="compositionally biased region" description="Acidic residues" evidence="7">
    <location>
        <begin position="440"/>
        <end position="461"/>
    </location>
</feature>
<organism evidence="8 9">
    <name type="scientific">Stephania japonica</name>
    <dbReference type="NCBI Taxonomy" id="461633"/>
    <lineage>
        <taxon>Eukaryota</taxon>
        <taxon>Viridiplantae</taxon>
        <taxon>Streptophyta</taxon>
        <taxon>Embryophyta</taxon>
        <taxon>Tracheophyta</taxon>
        <taxon>Spermatophyta</taxon>
        <taxon>Magnoliopsida</taxon>
        <taxon>Ranunculales</taxon>
        <taxon>Menispermaceae</taxon>
        <taxon>Menispermoideae</taxon>
        <taxon>Cissampelideae</taxon>
        <taxon>Stephania</taxon>
    </lineage>
</organism>
<evidence type="ECO:0000256" key="7">
    <source>
        <dbReference type="SAM" id="MobiDB-lite"/>
    </source>
</evidence>
<dbReference type="InterPro" id="IPR007276">
    <property type="entry name" value="Nop14"/>
</dbReference>
<keyword evidence="9" id="KW-1185">Reference proteome</keyword>
<comment type="caution">
    <text evidence="8">The sequence shown here is derived from an EMBL/GenBank/DDBJ whole genome shotgun (WGS) entry which is preliminary data.</text>
</comment>
<dbReference type="Pfam" id="PF04147">
    <property type="entry name" value="Nop14"/>
    <property type="match status" value="1"/>
</dbReference>
<evidence type="ECO:0000256" key="2">
    <source>
        <dbReference type="ARBA" id="ARBA00007466"/>
    </source>
</evidence>